<sequence length="750" mass="85241">MTSYGTAFEALDDEERNAVTKKPRGVQDEIVTDERGRRRFHGAFTGGFSAGYFNTAGSKHGWVPQTFKSSKETRAKVSQDVQDFMDEEDFGEFGIASRKLRTKHDFMETLAQPGDQNQLAWERSVSVLADLLRPVNDSIGVRLLKHMGWRPGKGIGPKVTKRVMEKRRVREAAGRGETINFDAEVVEEIETHIPNAEFAPEDVSSLFFTPKENIHGLGYNPLKDTGVLTQNYGVVATGLKTSKSGKAIRGQAFGVGAFEEEDEDVYTNFDLSQYDFEIGGKPSGTIETPRFDSSFVPAKKTSNSRKFFAAPRLPPHFRPVHMPQELKIKHLPQKVLNLGEKMSPFERARFLGDRDHSVLDLLSEKDRQFLQTVKDEKQKVPDKKKQSESEPFEEEPLKAHRFKKFVSYLKRGLYFEQPPELTRLEWNEEFNQFKNALTPELRALLPEVRSRHEPLAKLDYAQPIAEKLQARFQKESSFYAEKSTEKQDDLQTAVKMKAFGDLTRKKYKWYPAKELCKRFNVPNPYPDSSLLGVPELQKIGKTSSDLGISDLGVLPTTSMEVKRNEQTKENKIQQIILTGNNVAIVTHKPPAELLKALFEESESSSSSESELEDEPSVHPSQGQSQAYSLLPDRMAQDDIKIETPLKQMEKVITVLDLVEDDDVYGPTLPPSSKMMADSQDPKIDTLQIEASENSDESFGEQHHKKKKKHKSKAKKKHKEYKEKHKKSHKHRKNKRRSNSGNTDSDVEVIN</sequence>
<dbReference type="PROSITE" id="PS50174">
    <property type="entry name" value="G_PATCH"/>
    <property type="match status" value="1"/>
</dbReference>
<dbReference type="GO" id="GO:0006397">
    <property type="term" value="P:mRNA processing"/>
    <property type="evidence" value="ECO:0007669"/>
    <property type="project" value="InterPro"/>
</dbReference>
<protein>
    <submittedName>
        <fullName evidence="4">G-patch domain-containing protein</fullName>
    </submittedName>
</protein>
<comment type="caution">
    <text evidence="4">The sequence shown here is derived from an EMBL/GenBank/DDBJ whole genome shotgun (WGS) entry which is preliminary data.</text>
</comment>
<proteinExistence type="inferred from homology"/>
<gene>
    <name evidence="4" type="ORF">DdX_02008</name>
</gene>
<comment type="similarity">
    <text evidence="1">Belongs to the GPATCH1 family.</text>
</comment>
<reference evidence="4" key="1">
    <citation type="submission" date="2022-01" db="EMBL/GenBank/DDBJ databases">
        <title>Genome Sequence Resource for Two Populations of Ditylenchus destructor, the Migratory Endoparasitic Phytonematode.</title>
        <authorList>
            <person name="Zhang H."/>
            <person name="Lin R."/>
            <person name="Xie B."/>
        </authorList>
    </citation>
    <scope>NUCLEOTIDE SEQUENCE</scope>
    <source>
        <strain evidence="4">BazhouSP</strain>
    </source>
</reference>
<dbReference type="GO" id="GO:0005634">
    <property type="term" value="C:nucleus"/>
    <property type="evidence" value="ECO:0007669"/>
    <property type="project" value="TreeGrafter"/>
</dbReference>
<evidence type="ECO:0000256" key="1">
    <source>
        <dbReference type="ARBA" id="ARBA00008600"/>
    </source>
</evidence>
<feature type="domain" description="G-patch" evidence="3">
    <location>
        <begin position="136"/>
        <end position="156"/>
    </location>
</feature>
<dbReference type="Pfam" id="PF07713">
    <property type="entry name" value="DUF1604"/>
    <property type="match status" value="1"/>
</dbReference>
<feature type="compositionally biased region" description="Basic and acidic residues" evidence="2">
    <location>
        <begin position="372"/>
        <end position="388"/>
    </location>
</feature>
<feature type="region of interest" description="Disordered" evidence="2">
    <location>
        <begin position="372"/>
        <end position="395"/>
    </location>
</feature>
<feature type="compositionally biased region" description="Basic residues" evidence="2">
    <location>
        <begin position="702"/>
        <end position="737"/>
    </location>
</feature>
<evidence type="ECO:0000259" key="3">
    <source>
        <dbReference type="PROSITE" id="PS50174"/>
    </source>
</evidence>
<evidence type="ECO:0000313" key="5">
    <source>
        <dbReference type="Proteomes" id="UP001201812"/>
    </source>
</evidence>
<keyword evidence="5" id="KW-1185">Reference proteome</keyword>
<dbReference type="PANTHER" id="PTHR13384:SF19">
    <property type="entry name" value="G PATCH DOMAIN-CONTAINING PROTEIN 1"/>
    <property type="match status" value="1"/>
</dbReference>
<dbReference type="AlphaFoldDB" id="A0AAD4NDJ0"/>
<dbReference type="Pfam" id="PF01585">
    <property type="entry name" value="G-patch"/>
    <property type="match status" value="1"/>
</dbReference>
<dbReference type="EMBL" id="JAKKPZ010000002">
    <property type="protein sequence ID" value="KAI1725352.1"/>
    <property type="molecule type" value="Genomic_DNA"/>
</dbReference>
<feature type="region of interest" description="Disordered" evidence="2">
    <location>
        <begin position="598"/>
        <end position="624"/>
    </location>
</feature>
<dbReference type="Proteomes" id="UP001201812">
    <property type="component" value="Unassembled WGS sequence"/>
</dbReference>
<accession>A0AAD4NDJ0</accession>
<evidence type="ECO:0000313" key="4">
    <source>
        <dbReference type="EMBL" id="KAI1725352.1"/>
    </source>
</evidence>
<dbReference type="InterPro" id="IPR011666">
    <property type="entry name" value="DUF1604"/>
</dbReference>
<name>A0AAD4NDJ0_9BILA</name>
<dbReference type="GO" id="GO:0003723">
    <property type="term" value="F:RNA binding"/>
    <property type="evidence" value="ECO:0007669"/>
    <property type="project" value="TreeGrafter"/>
</dbReference>
<dbReference type="InterPro" id="IPR000467">
    <property type="entry name" value="G_patch_dom"/>
</dbReference>
<dbReference type="PANTHER" id="PTHR13384">
    <property type="entry name" value="G PATCH DOMAIN-CONTAINING PROTEIN 1"/>
    <property type="match status" value="1"/>
</dbReference>
<organism evidence="4 5">
    <name type="scientific">Ditylenchus destructor</name>
    <dbReference type="NCBI Taxonomy" id="166010"/>
    <lineage>
        <taxon>Eukaryota</taxon>
        <taxon>Metazoa</taxon>
        <taxon>Ecdysozoa</taxon>
        <taxon>Nematoda</taxon>
        <taxon>Chromadorea</taxon>
        <taxon>Rhabditida</taxon>
        <taxon>Tylenchina</taxon>
        <taxon>Tylenchomorpha</taxon>
        <taxon>Sphaerularioidea</taxon>
        <taxon>Anguinidae</taxon>
        <taxon>Anguininae</taxon>
        <taxon>Ditylenchus</taxon>
    </lineage>
</organism>
<feature type="region of interest" description="Disordered" evidence="2">
    <location>
        <begin position="661"/>
        <end position="750"/>
    </location>
</feature>
<evidence type="ECO:0000256" key="2">
    <source>
        <dbReference type="SAM" id="MobiDB-lite"/>
    </source>
</evidence>